<dbReference type="PANTHER" id="PTHR30290">
    <property type="entry name" value="PERIPLASMIC BINDING COMPONENT OF ABC TRANSPORTER"/>
    <property type="match status" value="1"/>
</dbReference>
<evidence type="ECO:0000256" key="4">
    <source>
        <dbReference type="ARBA" id="ARBA00022729"/>
    </source>
</evidence>
<comment type="similarity">
    <text evidence="2">Belongs to the bacterial solute-binding protein 5 family.</text>
</comment>
<feature type="domain" description="Solute-binding protein family 5" evidence="6">
    <location>
        <begin position="73"/>
        <end position="450"/>
    </location>
</feature>
<dbReference type="RefSeq" id="WP_046105537.1">
    <property type="nucleotide sequence ID" value="NZ_JZEY01000061.1"/>
</dbReference>
<dbReference type="InterPro" id="IPR000914">
    <property type="entry name" value="SBP_5_dom"/>
</dbReference>
<sequence>MKLTTTFKAVTAAGVFALMMSTAASAVTLQLHNGGDPRTLDPHKASGNWEDRPISDYIEGLMTLDAAGEPILGQAASYEVSEDGLVYTFTLRDDAVWSDGTPVTAQDFVLGAQRLQDPATASSYAYLNHFILNAEAINSSEITDFDELGVKALDDKTVEITLNAPTPYLLAALTHYTAYPVPSHVVEEVGEEWSQVGNLVANGPYIPVEWVPGSFIRSEKNESYYDAANVAIDEVVYHITEDDNAALNRYRAGEFDILSSFPADQYQLLQDQYPGEAHVAPFLGVYYYVMNQSLPELQDVNVRKALSIAINREVIGPDVLGTGELPAYGWVPPGTANFPSEAYMPEWASEDYGARVEEATALMEAAGYSADNPLSLQLRYNTNENHRRIAVAIASMWEPIHVRVELFNAEVGPHYDALQEGDFQIGRAGWLMDYNDASNMLDLLKSGTEQAGGTVAWGNNYGRYSNAEYDDLLTQAMSELDLEARGELLAQAEKIAMDEFGVLPIYYYVSKWVVSPRISGFEDNPVDRHLTRYLSKSE</sequence>
<dbReference type="InterPro" id="IPR039424">
    <property type="entry name" value="SBP_5"/>
</dbReference>
<dbReference type="EMBL" id="JZEY01000061">
    <property type="protein sequence ID" value="KKB07508.1"/>
    <property type="molecule type" value="Genomic_DNA"/>
</dbReference>
<dbReference type="Gene3D" id="3.40.190.10">
    <property type="entry name" value="Periplasmic binding protein-like II"/>
    <property type="match status" value="1"/>
</dbReference>
<dbReference type="GO" id="GO:0030288">
    <property type="term" value="C:outer membrane-bounded periplasmic space"/>
    <property type="evidence" value="ECO:0007669"/>
    <property type="project" value="TreeGrafter"/>
</dbReference>
<keyword evidence="4 5" id="KW-0732">Signal</keyword>
<dbReference type="FunFam" id="3.90.76.10:FF:000001">
    <property type="entry name" value="Oligopeptide ABC transporter substrate-binding protein"/>
    <property type="match status" value="1"/>
</dbReference>
<dbReference type="Gene3D" id="3.90.76.10">
    <property type="entry name" value="Dipeptide-binding Protein, Domain 1"/>
    <property type="match status" value="1"/>
</dbReference>
<dbReference type="Proteomes" id="UP000033649">
    <property type="component" value="Unassembled WGS sequence"/>
</dbReference>
<dbReference type="InterPro" id="IPR030678">
    <property type="entry name" value="Peptide/Ni-bd"/>
</dbReference>
<accession>A0A0F5FFC8</accession>
<gene>
    <name evidence="7" type="ORF">VE26_12215</name>
</gene>
<proteinExistence type="inferred from homology"/>
<protein>
    <submittedName>
        <fullName evidence="7">Peptide ABC transporter substrate-binding protein</fullName>
    </submittedName>
</protein>
<name>A0A0F5FFC8_9HYPH</name>
<dbReference type="Gene3D" id="3.10.105.10">
    <property type="entry name" value="Dipeptide-binding Protein, Domain 3"/>
    <property type="match status" value="1"/>
</dbReference>
<keyword evidence="3" id="KW-0813">Transport</keyword>
<evidence type="ECO:0000259" key="6">
    <source>
        <dbReference type="Pfam" id="PF00496"/>
    </source>
</evidence>
<dbReference type="PANTHER" id="PTHR30290:SF10">
    <property type="entry name" value="PERIPLASMIC OLIGOPEPTIDE-BINDING PROTEIN-RELATED"/>
    <property type="match status" value="1"/>
</dbReference>
<dbReference type="AlphaFoldDB" id="A0A0F5FFC8"/>
<evidence type="ECO:0000313" key="8">
    <source>
        <dbReference type="Proteomes" id="UP000033649"/>
    </source>
</evidence>
<keyword evidence="8" id="KW-1185">Reference proteome</keyword>
<evidence type="ECO:0000256" key="3">
    <source>
        <dbReference type="ARBA" id="ARBA00022448"/>
    </source>
</evidence>
<organism evidence="7 8">
    <name type="scientific">Devosia chinhatensis</name>
    <dbReference type="NCBI Taxonomy" id="429727"/>
    <lineage>
        <taxon>Bacteria</taxon>
        <taxon>Pseudomonadati</taxon>
        <taxon>Pseudomonadota</taxon>
        <taxon>Alphaproteobacteria</taxon>
        <taxon>Hyphomicrobiales</taxon>
        <taxon>Devosiaceae</taxon>
        <taxon>Devosia</taxon>
    </lineage>
</organism>
<evidence type="ECO:0000313" key="7">
    <source>
        <dbReference type="EMBL" id="KKB07508.1"/>
    </source>
</evidence>
<evidence type="ECO:0000256" key="1">
    <source>
        <dbReference type="ARBA" id="ARBA00004418"/>
    </source>
</evidence>
<dbReference type="CDD" id="cd08504">
    <property type="entry name" value="PBP2_OppA"/>
    <property type="match status" value="1"/>
</dbReference>
<reference evidence="7 8" key="1">
    <citation type="submission" date="2015-03" db="EMBL/GenBank/DDBJ databases">
        <authorList>
            <person name="Hassan Y."/>
            <person name="Lepp D."/>
            <person name="Li X.-Z."/>
            <person name="Zhou T."/>
        </authorList>
    </citation>
    <scope>NUCLEOTIDE SEQUENCE [LARGE SCALE GENOMIC DNA]</scope>
    <source>
        <strain evidence="7 8">IPL18</strain>
    </source>
</reference>
<dbReference type="STRING" id="429727.VE26_12215"/>
<feature type="signal peptide" evidence="5">
    <location>
        <begin position="1"/>
        <end position="26"/>
    </location>
</feature>
<feature type="chain" id="PRO_5002486584" evidence="5">
    <location>
        <begin position="27"/>
        <end position="538"/>
    </location>
</feature>
<dbReference type="SUPFAM" id="SSF53850">
    <property type="entry name" value="Periplasmic binding protein-like II"/>
    <property type="match status" value="1"/>
</dbReference>
<dbReference type="PIRSF" id="PIRSF002741">
    <property type="entry name" value="MppA"/>
    <property type="match status" value="1"/>
</dbReference>
<comment type="subcellular location">
    <subcellularLocation>
        <location evidence="1">Periplasm</location>
    </subcellularLocation>
</comment>
<comment type="caution">
    <text evidence="7">The sequence shown here is derived from an EMBL/GenBank/DDBJ whole genome shotgun (WGS) entry which is preliminary data.</text>
</comment>
<dbReference type="Pfam" id="PF00496">
    <property type="entry name" value="SBP_bac_5"/>
    <property type="match status" value="1"/>
</dbReference>
<dbReference type="GO" id="GO:1904680">
    <property type="term" value="F:peptide transmembrane transporter activity"/>
    <property type="evidence" value="ECO:0007669"/>
    <property type="project" value="TreeGrafter"/>
</dbReference>
<evidence type="ECO:0000256" key="5">
    <source>
        <dbReference type="SAM" id="SignalP"/>
    </source>
</evidence>
<dbReference type="OrthoDB" id="9803988at2"/>
<dbReference type="PATRIC" id="fig|429727.3.peg.2515"/>
<dbReference type="GO" id="GO:0043190">
    <property type="term" value="C:ATP-binding cassette (ABC) transporter complex"/>
    <property type="evidence" value="ECO:0007669"/>
    <property type="project" value="InterPro"/>
</dbReference>
<evidence type="ECO:0000256" key="2">
    <source>
        <dbReference type="ARBA" id="ARBA00005695"/>
    </source>
</evidence>
<dbReference type="GO" id="GO:0015833">
    <property type="term" value="P:peptide transport"/>
    <property type="evidence" value="ECO:0007669"/>
    <property type="project" value="TreeGrafter"/>
</dbReference>